<dbReference type="RefSeq" id="WP_104142857.1">
    <property type="nucleotide sequence ID" value="NZ_PREU01000003.1"/>
</dbReference>
<organism evidence="1 2">
    <name type="scientific">Achromobacter spanius</name>
    <dbReference type="NCBI Taxonomy" id="217203"/>
    <lineage>
        <taxon>Bacteria</taxon>
        <taxon>Pseudomonadati</taxon>
        <taxon>Pseudomonadota</taxon>
        <taxon>Betaproteobacteria</taxon>
        <taxon>Burkholderiales</taxon>
        <taxon>Alcaligenaceae</taxon>
        <taxon>Achromobacter</taxon>
    </lineage>
</organism>
<protein>
    <submittedName>
        <fullName evidence="1">Uncharacterized protein</fullName>
    </submittedName>
</protein>
<name>A0A2S5GTR5_9BURK</name>
<comment type="caution">
    <text evidence="1">The sequence shown here is derived from an EMBL/GenBank/DDBJ whole genome shotgun (WGS) entry which is preliminary data.</text>
</comment>
<dbReference type="EMBL" id="PREU01000003">
    <property type="protein sequence ID" value="PPA76480.1"/>
    <property type="molecule type" value="Genomic_DNA"/>
</dbReference>
<gene>
    <name evidence="1" type="ORF">C4E15_06700</name>
</gene>
<evidence type="ECO:0000313" key="2">
    <source>
        <dbReference type="Proteomes" id="UP000239990"/>
    </source>
</evidence>
<accession>A0A2S5GTR5</accession>
<sequence length="85" mass="8794">MLTRAGETPKAAYELWLSAAIAAAQPKPRATAAAPVEPLPPYTGPVTVVAGTKVAPRALAMTPAMRFAMERAGLVQRPIRSIAGA</sequence>
<evidence type="ECO:0000313" key="1">
    <source>
        <dbReference type="EMBL" id="PPA76480.1"/>
    </source>
</evidence>
<dbReference type="AlphaFoldDB" id="A0A2S5GTR5"/>
<dbReference type="Proteomes" id="UP000239990">
    <property type="component" value="Unassembled WGS sequence"/>
</dbReference>
<dbReference type="OrthoDB" id="8669211at2"/>
<proteinExistence type="predicted"/>
<reference evidence="1 2" key="1">
    <citation type="submission" date="2018-02" db="EMBL/GenBank/DDBJ databases">
        <title>Draft Genome of Achromobacter spanius stain 6.</title>
        <authorList>
            <person name="Gunasekera T.S."/>
            <person name="Radwan O."/>
            <person name="Ruiz O.N."/>
        </authorList>
    </citation>
    <scope>NUCLEOTIDE SEQUENCE [LARGE SCALE GENOMIC DNA]</scope>
    <source>
        <strain evidence="1 2">6</strain>
    </source>
</reference>